<dbReference type="PANTHER" id="PTHR43092:SF2">
    <property type="entry name" value="HERCYNYLCYSTEINE SULFOXIDE LYASE"/>
    <property type="match status" value="1"/>
</dbReference>
<evidence type="ECO:0000256" key="1">
    <source>
        <dbReference type="ARBA" id="ARBA00022898"/>
    </source>
</evidence>
<feature type="domain" description="Aminotransferase class V" evidence="2">
    <location>
        <begin position="4"/>
        <end position="174"/>
    </location>
</feature>
<accession>A0A8J5UUW3</accession>
<sequence length="265" mass="30403">MFDTISSMPGVIFPFKQLTELCKRYDVLSLIDGAHGVGCIPQDLSEIDPDFYVSNLHKWYFVPFGCAVLYVATKHHNNIHTFPISHSYVSDETVLEEEDQLNHLVDRFFFNGTKNVASIAVIPDAIRFRENECGGEQAIFDYCHGLTKQVATTISSKWGTSYLEQEDGPTLISTMVTIEVPTKDIGLDVDSLKKNWNRFIEVVYTKMSDEYKAYTPCVIHNDKLYARYSCQIYNELNDYEVAADYLIKALKEFVELELQFKNLKI</sequence>
<reference evidence="3 4" key="1">
    <citation type="journal article" date="2021" name="DNA Res.">
        <title>Genome analysis of Candida subhashii reveals its hybrid nature and dual mitochondrial genome conformations.</title>
        <authorList>
            <person name="Mixao V."/>
            <person name="Hegedusova E."/>
            <person name="Saus E."/>
            <person name="Pryszcz L.P."/>
            <person name="Cillingova A."/>
            <person name="Nosek J."/>
            <person name="Gabaldon T."/>
        </authorList>
    </citation>
    <scope>NUCLEOTIDE SEQUENCE [LARGE SCALE GENOMIC DNA]</scope>
    <source>
        <strain evidence="3 4">CBS 10753</strain>
    </source>
</reference>
<organism evidence="3 4">
    <name type="scientific">[Candida] subhashii</name>
    <dbReference type="NCBI Taxonomy" id="561895"/>
    <lineage>
        <taxon>Eukaryota</taxon>
        <taxon>Fungi</taxon>
        <taxon>Dikarya</taxon>
        <taxon>Ascomycota</taxon>
        <taxon>Saccharomycotina</taxon>
        <taxon>Pichiomycetes</taxon>
        <taxon>Debaryomycetaceae</taxon>
        <taxon>Spathaspora</taxon>
    </lineage>
</organism>
<protein>
    <recommendedName>
        <fullName evidence="2">Aminotransferase class V domain-containing protein</fullName>
    </recommendedName>
</protein>
<dbReference type="GeneID" id="73471343"/>
<evidence type="ECO:0000313" key="4">
    <source>
        <dbReference type="Proteomes" id="UP000694255"/>
    </source>
</evidence>
<dbReference type="Pfam" id="PF00266">
    <property type="entry name" value="Aminotran_5"/>
    <property type="match status" value="1"/>
</dbReference>
<dbReference type="InterPro" id="IPR000192">
    <property type="entry name" value="Aminotrans_V_dom"/>
</dbReference>
<dbReference type="Proteomes" id="UP000694255">
    <property type="component" value="Unassembled WGS sequence"/>
</dbReference>
<dbReference type="AlphaFoldDB" id="A0A8J5UUW3"/>
<dbReference type="OrthoDB" id="5978656at2759"/>
<proteinExistence type="predicted"/>
<dbReference type="PANTHER" id="PTHR43092">
    <property type="entry name" value="L-CYSTEINE DESULFHYDRASE"/>
    <property type="match status" value="1"/>
</dbReference>
<keyword evidence="1" id="KW-0663">Pyridoxal phosphate</keyword>
<dbReference type="RefSeq" id="XP_049262173.1">
    <property type="nucleotide sequence ID" value="XM_049408513.1"/>
</dbReference>
<evidence type="ECO:0000259" key="2">
    <source>
        <dbReference type="Pfam" id="PF00266"/>
    </source>
</evidence>
<keyword evidence="4" id="KW-1185">Reference proteome</keyword>
<comment type="caution">
    <text evidence="3">The sequence shown here is derived from an EMBL/GenBank/DDBJ whole genome shotgun (WGS) entry which is preliminary data.</text>
</comment>
<dbReference type="EMBL" id="JAGSYN010000187">
    <property type="protein sequence ID" value="KAG7661940.1"/>
    <property type="molecule type" value="Genomic_DNA"/>
</dbReference>
<gene>
    <name evidence="3" type="ORF">J8A68_004543</name>
</gene>
<evidence type="ECO:0000313" key="3">
    <source>
        <dbReference type="EMBL" id="KAG7661940.1"/>
    </source>
</evidence>
<name>A0A8J5UUW3_9ASCO</name>